<dbReference type="InParanoid" id="A0A1S3BCI8"/>
<gene>
    <name evidence="3" type="primary">LOC103488423</name>
</gene>
<dbReference type="PANTHER" id="PTHR37192:SF2">
    <property type="entry name" value="TRANSMEMBRANE PROTEIN"/>
    <property type="match status" value="1"/>
</dbReference>
<dbReference type="KEGG" id="cmo:103488423"/>
<dbReference type="GeneID" id="103488423"/>
<evidence type="ECO:0000313" key="3">
    <source>
        <dbReference type="RefSeq" id="XP_008445365.1"/>
    </source>
</evidence>
<sequence>MESSSSSFPSFEYSLSHWDYLDLYILRPILAILFTFSLISLGWFLAWKLVLVHVPLVQEIFGLRKKPAKSKPPTRRLSKFYDSLNSQTSASGWFCVYRCLSLEAILNELQNLKLGKESSSTGQLFVRTN</sequence>
<keyword evidence="2" id="KW-1185">Reference proteome</keyword>
<dbReference type="PANTHER" id="PTHR37192">
    <property type="entry name" value="TRANSMEMBRANE PROTEIN"/>
    <property type="match status" value="1"/>
</dbReference>
<name>A0A1S3BCI8_CUCME</name>
<accession>A0A1S3BCI8</accession>
<dbReference type="Pfam" id="PF15938">
    <property type="entry name" value="DUF4750"/>
    <property type="match status" value="1"/>
</dbReference>
<feature type="transmembrane region" description="Helical" evidence="1">
    <location>
        <begin position="24"/>
        <end position="46"/>
    </location>
</feature>
<dbReference type="FunCoup" id="A0A1S3BCI8">
    <property type="interactions" value="120"/>
</dbReference>
<dbReference type="Proteomes" id="UP001652600">
    <property type="component" value="Chromosome 3"/>
</dbReference>
<keyword evidence="1" id="KW-0812">Transmembrane</keyword>
<proteinExistence type="predicted"/>
<dbReference type="eggNOG" id="ENOG502S7DF">
    <property type="taxonomic scope" value="Eukaryota"/>
</dbReference>
<evidence type="ECO:0000256" key="1">
    <source>
        <dbReference type="SAM" id="Phobius"/>
    </source>
</evidence>
<dbReference type="AlphaFoldDB" id="A0A1S3BCI8"/>
<keyword evidence="1" id="KW-1133">Transmembrane helix</keyword>
<organism evidence="2 3">
    <name type="scientific">Cucumis melo</name>
    <name type="common">Muskmelon</name>
    <dbReference type="NCBI Taxonomy" id="3656"/>
    <lineage>
        <taxon>Eukaryota</taxon>
        <taxon>Viridiplantae</taxon>
        <taxon>Streptophyta</taxon>
        <taxon>Embryophyta</taxon>
        <taxon>Tracheophyta</taxon>
        <taxon>Spermatophyta</taxon>
        <taxon>Magnoliopsida</taxon>
        <taxon>eudicotyledons</taxon>
        <taxon>Gunneridae</taxon>
        <taxon>Pentapetalae</taxon>
        <taxon>rosids</taxon>
        <taxon>fabids</taxon>
        <taxon>Cucurbitales</taxon>
        <taxon>Cucurbitaceae</taxon>
        <taxon>Benincaseae</taxon>
        <taxon>Cucumis</taxon>
    </lineage>
</organism>
<reference evidence="3" key="1">
    <citation type="submission" date="2025-08" db="UniProtKB">
        <authorList>
            <consortium name="RefSeq"/>
        </authorList>
    </citation>
    <scope>IDENTIFICATION</scope>
    <source>
        <tissue evidence="3">Stem</tissue>
    </source>
</reference>
<protein>
    <submittedName>
        <fullName evidence="3">Uncharacterized protein LOC103488423 isoform X2</fullName>
    </submittedName>
</protein>
<dbReference type="InterPro" id="IPR031851">
    <property type="entry name" value="DUF4750"/>
</dbReference>
<evidence type="ECO:0000313" key="2">
    <source>
        <dbReference type="Proteomes" id="UP001652600"/>
    </source>
</evidence>
<keyword evidence="1" id="KW-0472">Membrane</keyword>
<dbReference type="RefSeq" id="XP_008445365.1">
    <property type="nucleotide sequence ID" value="XM_008447143.3"/>
</dbReference>
<dbReference type="SMR" id="A0A1S3BCI8"/>